<dbReference type="Gene3D" id="3.40.47.10">
    <property type="match status" value="1"/>
</dbReference>
<feature type="signal peptide" evidence="1">
    <location>
        <begin position="1"/>
        <end position="18"/>
    </location>
</feature>
<proteinExistence type="predicted"/>
<keyword evidence="1" id="KW-0732">Signal</keyword>
<evidence type="ECO:0008006" key="4">
    <source>
        <dbReference type="Google" id="ProtNLM"/>
    </source>
</evidence>
<gene>
    <name evidence="2" type="ordered locus">Lcho_4077</name>
</gene>
<dbReference type="eggNOG" id="COG0304">
    <property type="taxonomic scope" value="Bacteria"/>
</dbReference>
<dbReference type="SUPFAM" id="SSF53901">
    <property type="entry name" value="Thiolase-like"/>
    <property type="match status" value="1"/>
</dbReference>
<evidence type="ECO:0000256" key="1">
    <source>
        <dbReference type="SAM" id="SignalP"/>
    </source>
</evidence>
<protein>
    <recommendedName>
        <fullName evidence="4">Beta-ketoacyl synthase N-terminal domain-containing protein</fullName>
    </recommendedName>
</protein>
<organism evidence="2 3">
    <name type="scientific">Leptothrix cholodnii (strain ATCC 51168 / LMG 8142 / SP-6)</name>
    <name type="common">Leptothrix discophora (strain SP-6)</name>
    <dbReference type="NCBI Taxonomy" id="395495"/>
    <lineage>
        <taxon>Bacteria</taxon>
        <taxon>Pseudomonadati</taxon>
        <taxon>Pseudomonadota</taxon>
        <taxon>Betaproteobacteria</taxon>
        <taxon>Burkholderiales</taxon>
        <taxon>Sphaerotilaceae</taxon>
        <taxon>Leptothrix</taxon>
    </lineage>
</organism>
<dbReference type="GO" id="GO:0016746">
    <property type="term" value="F:acyltransferase activity"/>
    <property type="evidence" value="ECO:0007669"/>
    <property type="project" value="InterPro"/>
</dbReference>
<evidence type="ECO:0000313" key="2">
    <source>
        <dbReference type="EMBL" id="ACB36329.1"/>
    </source>
</evidence>
<feature type="chain" id="PRO_5002770967" description="Beta-ketoacyl synthase N-terminal domain-containing protein" evidence="1">
    <location>
        <begin position="19"/>
        <end position="395"/>
    </location>
</feature>
<evidence type="ECO:0000313" key="3">
    <source>
        <dbReference type="Proteomes" id="UP000001693"/>
    </source>
</evidence>
<dbReference type="RefSeq" id="WP_012349072.1">
    <property type="nucleotide sequence ID" value="NC_010524.1"/>
</dbReference>
<dbReference type="InterPro" id="IPR016039">
    <property type="entry name" value="Thiolase-like"/>
</dbReference>
<accession>B1XWY0</accession>
<name>B1XWY0_LEPCP</name>
<dbReference type="STRING" id="395495.Lcho_4077"/>
<dbReference type="HOGENOM" id="CLU_063022_1_0_4"/>
<dbReference type="KEGG" id="lch:Lcho_4077"/>
<keyword evidence="3" id="KW-1185">Reference proteome</keyword>
<dbReference type="Proteomes" id="UP000001693">
    <property type="component" value="Chromosome"/>
</dbReference>
<dbReference type="EMBL" id="CP001013">
    <property type="protein sequence ID" value="ACB36329.1"/>
    <property type="molecule type" value="Genomic_DNA"/>
</dbReference>
<sequence length="395" mass="40353" precursor="true">MPALIAAHAMLTSLGADAATSCASARAGLLRTQAVEGLRFIASTDGAPAPVIVHAVPIITQGFEGLPRLERLLSHALADLRERLPEPIASGDGLGVYLSLPSPLRHLTGLALFDQDDLHALQAARIDDFGGEPDPAGGDATFARRLLANAAAAAGFARTPALRAVSLAGHAGGAQCVAAALADLADGHVDCALVAGADSLLGESTLEWLASTSRLKLADMPVGLRPGEACAVLALTRPRHAAAAESCCAIGQVELGHEARSLLSGATSVGEGLSQTLMNVARAAAWGPTHAPWFIHDHNGEVYRANEWGHTLVRLRAEHAAIDGAQTWLPAASFGDTGAASALVAACVAVTAFERRYAPVDRGVIVSSSESTLRAAMVLGRVTPGAAAGATHGRP</sequence>
<reference evidence="2 3" key="1">
    <citation type="submission" date="2008-03" db="EMBL/GenBank/DDBJ databases">
        <title>Complete sequence of Leptothrix cholodnii SP-6.</title>
        <authorList>
            <consortium name="US DOE Joint Genome Institute"/>
            <person name="Copeland A."/>
            <person name="Lucas S."/>
            <person name="Lapidus A."/>
            <person name="Glavina del Rio T."/>
            <person name="Dalin E."/>
            <person name="Tice H."/>
            <person name="Bruce D."/>
            <person name="Goodwin L."/>
            <person name="Pitluck S."/>
            <person name="Chertkov O."/>
            <person name="Brettin T."/>
            <person name="Detter J.C."/>
            <person name="Han C."/>
            <person name="Kuske C.R."/>
            <person name="Schmutz J."/>
            <person name="Larimer F."/>
            <person name="Land M."/>
            <person name="Hauser L."/>
            <person name="Kyrpides N."/>
            <person name="Lykidis A."/>
            <person name="Emerson D."/>
            <person name="Richardson P."/>
        </authorList>
    </citation>
    <scope>NUCLEOTIDE SEQUENCE [LARGE SCALE GENOMIC DNA]</scope>
    <source>
        <strain evidence="3">ATCC 51168 / LMG 8142 / SP-6</strain>
    </source>
</reference>
<dbReference type="AlphaFoldDB" id="B1XWY0"/>
<dbReference type="OrthoDB" id="3078238at2"/>